<protein>
    <submittedName>
        <fullName evidence="1">Uncharacterized protein</fullName>
    </submittedName>
</protein>
<proteinExistence type="predicted"/>
<accession>A0A3M7SRH9</accession>
<sequence length="86" mass="10057">MLLKHIKISLINKKGGKNIYYSISYHGPTFRFFVLDFETKRLIFIPGKSIESRKQEPTKWIHIAASKKLLHVQFVQSGQKQSGFMF</sequence>
<evidence type="ECO:0000313" key="1">
    <source>
        <dbReference type="EMBL" id="RNA38207.1"/>
    </source>
</evidence>
<comment type="caution">
    <text evidence="1">The sequence shown here is derived from an EMBL/GenBank/DDBJ whole genome shotgun (WGS) entry which is preliminary data.</text>
</comment>
<dbReference type="Proteomes" id="UP000276133">
    <property type="component" value="Unassembled WGS sequence"/>
</dbReference>
<keyword evidence="2" id="KW-1185">Reference proteome</keyword>
<gene>
    <name evidence="1" type="ORF">BpHYR1_035396</name>
</gene>
<name>A0A3M7SRH9_BRAPC</name>
<reference evidence="1 2" key="1">
    <citation type="journal article" date="2018" name="Sci. Rep.">
        <title>Genomic signatures of local adaptation to the degree of environmental predictability in rotifers.</title>
        <authorList>
            <person name="Franch-Gras L."/>
            <person name="Hahn C."/>
            <person name="Garcia-Roger E.M."/>
            <person name="Carmona M.J."/>
            <person name="Serra M."/>
            <person name="Gomez A."/>
        </authorList>
    </citation>
    <scope>NUCLEOTIDE SEQUENCE [LARGE SCALE GENOMIC DNA]</scope>
    <source>
        <strain evidence="1">HYR1</strain>
    </source>
</reference>
<organism evidence="1 2">
    <name type="scientific">Brachionus plicatilis</name>
    <name type="common">Marine rotifer</name>
    <name type="synonym">Brachionus muelleri</name>
    <dbReference type="NCBI Taxonomy" id="10195"/>
    <lineage>
        <taxon>Eukaryota</taxon>
        <taxon>Metazoa</taxon>
        <taxon>Spiralia</taxon>
        <taxon>Gnathifera</taxon>
        <taxon>Rotifera</taxon>
        <taxon>Eurotatoria</taxon>
        <taxon>Monogononta</taxon>
        <taxon>Pseudotrocha</taxon>
        <taxon>Ploima</taxon>
        <taxon>Brachionidae</taxon>
        <taxon>Brachionus</taxon>
    </lineage>
</organism>
<evidence type="ECO:0000313" key="2">
    <source>
        <dbReference type="Proteomes" id="UP000276133"/>
    </source>
</evidence>
<dbReference type="EMBL" id="REGN01000906">
    <property type="protein sequence ID" value="RNA38207.1"/>
    <property type="molecule type" value="Genomic_DNA"/>
</dbReference>
<dbReference type="AlphaFoldDB" id="A0A3M7SRH9"/>